<dbReference type="AlphaFoldDB" id="A0A6A5U9C8"/>
<dbReference type="Proteomes" id="UP000800035">
    <property type="component" value="Unassembled WGS sequence"/>
</dbReference>
<sequence>MLNLASVDDALYKGEEWLETNKKTFLSETETGVSFKDNFADLLVLELSNRWDYVDFRVPERRWHYFAAKPVIVPEDYPEDNDTNAVAFSILKPTDSRAKVLIDEILACKNADGIVQVHLDPNRPRIAPEVSANILSLFYSYGRGHEVQESLSYLQKAMALEEYQESRYYFLPEPLFFYTWRLLCIASGSALGTIDNQRLPKELHTLRDHLIRRVSARLGTAKDNALCPAVRILICHSLGIKNDVDVQVLLDLQEDDGSFGKAWYVRYGSNGIRISHRAFAVVLAIVALRRLKQHMVGTKTAVVNGVNGTTAH</sequence>
<evidence type="ECO:0000313" key="1">
    <source>
        <dbReference type="EMBL" id="KAF1959466.1"/>
    </source>
</evidence>
<evidence type="ECO:0000313" key="2">
    <source>
        <dbReference type="Proteomes" id="UP000800035"/>
    </source>
</evidence>
<accession>A0A6A5U9C8</accession>
<dbReference type="OrthoDB" id="2012566at2759"/>
<proteinExistence type="predicted"/>
<reference evidence="1" key="1">
    <citation type="journal article" date="2020" name="Stud. Mycol.">
        <title>101 Dothideomycetes genomes: a test case for predicting lifestyles and emergence of pathogens.</title>
        <authorList>
            <person name="Haridas S."/>
            <person name="Albert R."/>
            <person name="Binder M."/>
            <person name="Bloem J."/>
            <person name="Labutti K."/>
            <person name="Salamov A."/>
            <person name="Andreopoulos B."/>
            <person name="Baker S."/>
            <person name="Barry K."/>
            <person name="Bills G."/>
            <person name="Bluhm B."/>
            <person name="Cannon C."/>
            <person name="Castanera R."/>
            <person name="Culley D."/>
            <person name="Daum C."/>
            <person name="Ezra D."/>
            <person name="Gonzalez J."/>
            <person name="Henrissat B."/>
            <person name="Kuo A."/>
            <person name="Liang C."/>
            <person name="Lipzen A."/>
            <person name="Lutzoni F."/>
            <person name="Magnuson J."/>
            <person name="Mondo S."/>
            <person name="Nolan M."/>
            <person name="Ohm R."/>
            <person name="Pangilinan J."/>
            <person name="Park H.-J."/>
            <person name="Ramirez L."/>
            <person name="Alfaro M."/>
            <person name="Sun H."/>
            <person name="Tritt A."/>
            <person name="Yoshinaga Y."/>
            <person name="Zwiers L.-H."/>
            <person name="Turgeon B."/>
            <person name="Goodwin S."/>
            <person name="Spatafora J."/>
            <person name="Crous P."/>
            <person name="Grigoriev I."/>
        </authorList>
    </citation>
    <scope>NUCLEOTIDE SEQUENCE</scope>
    <source>
        <strain evidence="1">CBS 675.92</strain>
    </source>
</reference>
<gene>
    <name evidence="1" type="ORF">CC80DRAFT_545850</name>
</gene>
<organism evidence="1 2">
    <name type="scientific">Byssothecium circinans</name>
    <dbReference type="NCBI Taxonomy" id="147558"/>
    <lineage>
        <taxon>Eukaryota</taxon>
        <taxon>Fungi</taxon>
        <taxon>Dikarya</taxon>
        <taxon>Ascomycota</taxon>
        <taxon>Pezizomycotina</taxon>
        <taxon>Dothideomycetes</taxon>
        <taxon>Pleosporomycetidae</taxon>
        <taxon>Pleosporales</taxon>
        <taxon>Massarineae</taxon>
        <taxon>Massarinaceae</taxon>
        <taxon>Byssothecium</taxon>
    </lineage>
</organism>
<name>A0A6A5U9C8_9PLEO</name>
<protein>
    <submittedName>
        <fullName evidence="1">Uncharacterized protein</fullName>
    </submittedName>
</protein>
<keyword evidence="2" id="KW-1185">Reference proteome</keyword>
<dbReference type="EMBL" id="ML976985">
    <property type="protein sequence ID" value="KAF1959466.1"/>
    <property type="molecule type" value="Genomic_DNA"/>
</dbReference>